<protein>
    <submittedName>
        <fullName evidence="1">Uncharacterized protein</fullName>
    </submittedName>
</protein>
<proteinExistence type="predicted"/>
<reference evidence="1" key="1">
    <citation type="journal article" date="2021" name="Proc. Natl. Acad. Sci. U.S.A.">
        <title>A Catalog of Tens of Thousands of Viruses from Human Metagenomes Reveals Hidden Associations with Chronic Diseases.</title>
        <authorList>
            <person name="Tisza M.J."/>
            <person name="Buck C.B."/>
        </authorList>
    </citation>
    <scope>NUCLEOTIDE SEQUENCE</scope>
    <source>
        <strain evidence="1">CtVqj4</strain>
    </source>
</reference>
<sequence length="89" mass="10212">MSKYGSGFLSIEDVSELEIQEVSEILKRYKVPREERKAVIGTIKQVYYMLTQSYDAAEILERKLEEMGVNTGALVIERLAKREMIHSGD</sequence>
<evidence type="ECO:0000313" key="1">
    <source>
        <dbReference type="EMBL" id="DAD95080.1"/>
    </source>
</evidence>
<dbReference type="EMBL" id="BK015189">
    <property type="protein sequence ID" value="DAD95080.1"/>
    <property type="molecule type" value="Genomic_DNA"/>
</dbReference>
<name>A0A8S5NLG7_9CAUD</name>
<organism evidence="1">
    <name type="scientific">Siphoviridae sp. ctVqj4</name>
    <dbReference type="NCBI Taxonomy" id="2826359"/>
    <lineage>
        <taxon>Viruses</taxon>
        <taxon>Duplodnaviria</taxon>
        <taxon>Heunggongvirae</taxon>
        <taxon>Uroviricota</taxon>
        <taxon>Caudoviricetes</taxon>
    </lineage>
</organism>
<accession>A0A8S5NLG7</accession>